<evidence type="ECO:0000256" key="2">
    <source>
        <dbReference type="ARBA" id="ARBA00022448"/>
    </source>
</evidence>
<dbReference type="SUPFAM" id="SSF81324">
    <property type="entry name" value="Voltage-gated potassium channels"/>
    <property type="match status" value="1"/>
</dbReference>
<dbReference type="PRINTS" id="PR01333">
    <property type="entry name" value="2POREKCHANEL"/>
</dbReference>
<sequence length="595" mass="64010">MLFAVLSTLETVASLQSPASAWFFALSRIILNALFTIETALRLATHQPLARAHRSQSRWLELLTIAPFWLRVAFDPSSLAPSAYFERSADRQWIHGLESVATLRLLQLARVWAQPAELLKRALLHASEQLYVPIFMLMLMLACFSAMLVEIEWSPDIECCIRAWLATGSIEQAFIDAHPEGVAWDCSTCGSNVSGLSSEAASELQQQCATCGGFPKGRPDCLGTAWAQRFPNIPSAMYFMTVTISTVGYGDLAPVTWGGRVFMCVVIMVGILFLALPLAMVADSFNKAWDSQVLLKLQRLMRQLAVENDLSNVKNCKRAFGHLASKGAGKGRIGYDEFANFVRSTLQLPLTEAEMIKLWDQLDMRRAGTISIDDFIALFFFHEGADAPGDSAPAGRAAAAAPPVAPPPAANGRAAAGSAAAAPLLEDSSDMWSDESSNGGSCSSSRAGSAPNSRPSSGQAPRRTVAMPPLHEQVEQAFSQKASTSNGATPWVLSTAPLSTQPLFVRNQEPAGEHAFVPDAGALAPSRLPPSPTNMCSRPQQLGSADARLAEVIQIDVVNAITALGAKLDELSRQVAQLQRASEAQKDWNSNTLAA</sequence>
<feature type="transmembrane region" description="Helical" evidence="12">
    <location>
        <begin position="24"/>
        <end position="44"/>
    </location>
</feature>
<keyword evidence="8" id="KW-0406">Ion transport</keyword>
<evidence type="ECO:0000256" key="3">
    <source>
        <dbReference type="ARBA" id="ARBA00022538"/>
    </source>
</evidence>
<feature type="compositionally biased region" description="Low complexity" evidence="11">
    <location>
        <begin position="434"/>
        <end position="458"/>
    </location>
</feature>
<dbReference type="Gene3D" id="1.10.238.10">
    <property type="entry name" value="EF-hand"/>
    <property type="match status" value="1"/>
</dbReference>
<organism evidence="14">
    <name type="scientific">Prymnesium polylepis</name>
    <dbReference type="NCBI Taxonomy" id="72548"/>
    <lineage>
        <taxon>Eukaryota</taxon>
        <taxon>Haptista</taxon>
        <taxon>Haptophyta</taxon>
        <taxon>Prymnesiophyceae</taxon>
        <taxon>Prymnesiales</taxon>
        <taxon>Prymnesiaceae</taxon>
        <taxon>Prymnesium</taxon>
    </lineage>
</organism>
<protein>
    <recommendedName>
        <fullName evidence="13">EF-hand domain-containing protein</fullName>
    </recommendedName>
</protein>
<evidence type="ECO:0000259" key="13">
    <source>
        <dbReference type="PROSITE" id="PS50222"/>
    </source>
</evidence>
<gene>
    <name evidence="14" type="ORF">CPOL0286_LOCUS17052</name>
</gene>
<accession>A0A7S4JGY5</accession>
<feature type="domain" description="EF-hand" evidence="13">
    <location>
        <begin position="350"/>
        <end position="385"/>
    </location>
</feature>
<keyword evidence="3" id="KW-0633">Potassium transport</keyword>
<feature type="compositionally biased region" description="Low complexity" evidence="11">
    <location>
        <begin position="390"/>
        <end position="402"/>
    </location>
</feature>
<dbReference type="EMBL" id="HBKO01037219">
    <property type="protein sequence ID" value="CAE2263330.1"/>
    <property type="molecule type" value="Transcribed_RNA"/>
</dbReference>
<evidence type="ECO:0000256" key="9">
    <source>
        <dbReference type="ARBA" id="ARBA00023136"/>
    </source>
</evidence>
<keyword evidence="10" id="KW-0407">Ion channel</keyword>
<feature type="transmembrane region" description="Helical" evidence="12">
    <location>
        <begin position="130"/>
        <end position="149"/>
    </location>
</feature>
<dbReference type="Gene3D" id="1.10.287.70">
    <property type="match status" value="1"/>
</dbReference>
<feature type="transmembrane region" description="Helical" evidence="12">
    <location>
        <begin position="261"/>
        <end position="282"/>
    </location>
</feature>
<dbReference type="InterPro" id="IPR028325">
    <property type="entry name" value="VG_K_chnl"/>
</dbReference>
<evidence type="ECO:0000256" key="8">
    <source>
        <dbReference type="ARBA" id="ARBA00023065"/>
    </source>
</evidence>
<dbReference type="InterPro" id="IPR005821">
    <property type="entry name" value="Ion_trans_dom"/>
</dbReference>
<feature type="transmembrane region" description="Helical" evidence="12">
    <location>
        <begin position="236"/>
        <end position="254"/>
    </location>
</feature>
<dbReference type="GO" id="GO:0005249">
    <property type="term" value="F:voltage-gated potassium channel activity"/>
    <property type="evidence" value="ECO:0007669"/>
    <property type="project" value="InterPro"/>
</dbReference>
<evidence type="ECO:0000256" key="1">
    <source>
        <dbReference type="ARBA" id="ARBA00004141"/>
    </source>
</evidence>
<feature type="compositionally biased region" description="Low complexity" evidence="11">
    <location>
        <begin position="410"/>
        <end position="423"/>
    </location>
</feature>
<dbReference type="InterPro" id="IPR003280">
    <property type="entry name" value="2pore_dom_K_chnl"/>
</dbReference>
<evidence type="ECO:0000256" key="11">
    <source>
        <dbReference type="SAM" id="MobiDB-lite"/>
    </source>
</evidence>
<dbReference type="PROSITE" id="PS50222">
    <property type="entry name" value="EF_HAND_2"/>
    <property type="match status" value="1"/>
</dbReference>
<evidence type="ECO:0000256" key="5">
    <source>
        <dbReference type="ARBA" id="ARBA00022826"/>
    </source>
</evidence>
<dbReference type="InterPro" id="IPR002048">
    <property type="entry name" value="EF_hand_dom"/>
</dbReference>
<comment type="subcellular location">
    <subcellularLocation>
        <location evidence="1">Membrane</location>
        <topology evidence="1">Multi-pass membrane protein</topology>
    </subcellularLocation>
</comment>
<evidence type="ECO:0000256" key="6">
    <source>
        <dbReference type="ARBA" id="ARBA00022958"/>
    </source>
</evidence>
<dbReference type="GO" id="GO:0005509">
    <property type="term" value="F:calcium ion binding"/>
    <property type="evidence" value="ECO:0007669"/>
    <property type="project" value="InterPro"/>
</dbReference>
<keyword evidence="6" id="KW-0630">Potassium</keyword>
<dbReference type="GO" id="GO:0001508">
    <property type="term" value="P:action potential"/>
    <property type="evidence" value="ECO:0007669"/>
    <property type="project" value="TreeGrafter"/>
</dbReference>
<evidence type="ECO:0000256" key="7">
    <source>
        <dbReference type="ARBA" id="ARBA00022989"/>
    </source>
</evidence>
<keyword evidence="9 12" id="KW-0472">Membrane</keyword>
<evidence type="ECO:0000256" key="4">
    <source>
        <dbReference type="ARBA" id="ARBA00022692"/>
    </source>
</evidence>
<dbReference type="PANTHER" id="PTHR11537:SF254">
    <property type="entry name" value="POTASSIUM VOLTAGE-GATED CHANNEL PROTEIN SHAB"/>
    <property type="match status" value="1"/>
</dbReference>
<evidence type="ECO:0000313" key="14">
    <source>
        <dbReference type="EMBL" id="CAE2263330.1"/>
    </source>
</evidence>
<keyword evidence="4 12" id="KW-0812">Transmembrane</keyword>
<dbReference type="SUPFAM" id="SSF47473">
    <property type="entry name" value="EF-hand"/>
    <property type="match status" value="1"/>
</dbReference>
<dbReference type="PANTHER" id="PTHR11537">
    <property type="entry name" value="VOLTAGE-GATED POTASSIUM CHANNEL"/>
    <property type="match status" value="1"/>
</dbReference>
<dbReference type="Pfam" id="PF00520">
    <property type="entry name" value="Ion_trans"/>
    <property type="match status" value="1"/>
</dbReference>
<dbReference type="GO" id="GO:0008076">
    <property type="term" value="C:voltage-gated potassium channel complex"/>
    <property type="evidence" value="ECO:0007669"/>
    <property type="project" value="InterPro"/>
</dbReference>
<keyword evidence="5" id="KW-0631">Potassium channel</keyword>
<dbReference type="InterPro" id="IPR011992">
    <property type="entry name" value="EF-hand-dom_pair"/>
</dbReference>
<proteinExistence type="predicted"/>
<name>A0A7S4JGY5_9EUKA</name>
<evidence type="ECO:0000256" key="10">
    <source>
        <dbReference type="ARBA" id="ARBA00023303"/>
    </source>
</evidence>
<keyword evidence="7 12" id="KW-1133">Transmembrane helix</keyword>
<keyword evidence="2" id="KW-0813">Transport</keyword>
<evidence type="ECO:0000256" key="12">
    <source>
        <dbReference type="SAM" id="Phobius"/>
    </source>
</evidence>
<reference evidence="14" key="1">
    <citation type="submission" date="2021-01" db="EMBL/GenBank/DDBJ databases">
        <authorList>
            <person name="Corre E."/>
            <person name="Pelletier E."/>
            <person name="Niang G."/>
            <person name="Scheremetjew M."/>
            <person name="Finn R."/>
            <person name="Kale V."/>
            <person name="Holt S."/>
            <person name="Cochrane G."/>
            <person name="Meng A."/>
            <person name="Brown T."/>
            <person name="Cohen L."/>
        </authorList>
    </citation>
    <scope>NUCLEOTIDE SEQUENCE</scope>
    <source>
        <strain evidence="14">UIO037</strain>
    </source>
</reference>
<feature type="region of interest" description="Disordered" evidence="11">
    <location>
        <begin position="390"/>
        <end position="463"/>
    </location>
</feature>
<dbReference type="AlphaFoldDB" id="A0A7S4JGY5"/>